<reference evidence="2" key="1">
    <citation type="journal article" date="2008" name="BMC Genomics">
        <title>Analysis of 4,664 high-quality sequence-finished poplar full-length cDNA clones and their utility for the discovery of genes responding to insect feeding.</title>
        <authorList>
            <person name="Ralph S.G."/>
            <person name="Chun H.J."/>
            <person name="Cooper D."/>
            <person name="Kirkpatrick R."/>
            <person name="Kolosova N."/>
            <person name="Gunter L."/>
            <person name="Tuskan G.A."/>
            <person name="Douglas C.J."/>
            <person name="Holt R.A."/>
            <person name="Jones S.J."/>
            <person name="Marra M.A."/>
            <person name="Bohlmann J."/>
        </authorList>
    </citation>
    <scope>NUCLEOTIDE SEQUENCE</scope>
    <source>
        <tissue evidence="2">Phloem and cambium</tissue>
    </source>
</reference>
<evidence type="ECO:0000313" key="2">
    <source>
        <dbReference type="EMBL" id="ABK94506.1"/>
    </source>
</evidence>
<keyword evidence="1" id="KW-0732">Signal</keyword>
<accession>A9PDQ3</accession>
<organism evidence="2">
    <name type="scientific">Populus trichocarpa</name>
    <name type="common">Western balsam poplar</name>
    <name type="synonym">Populus balsamifera subsp. trichocarpa</name>
    <dbReference type="NCBI Taxonomy" id="3694"/>
    <lineage>
        <taxon>Eukaryota</taxon>
        <taxon>Viridiplantae</taxon>
        <taxon>Streptophyta</taxon>
        <taxon>Embryophyta</taxon>
        <taxon>Tracheophyta</taxon>
        <taxon>Spermatophyta</taxon>
        <taxon>Magnoliopsida</taxon>
        <taxon>eudicotyledons</taxon>
        <taxon>Gunneridae</taxon>
        <taxon>Pentapetalae</taxon>
        <taxon>rosids</taxon>
        <taxon>fabids</taxon>
        <taxon>Malpighiales</taxon>
        <taxon>Salicaceae</taxon>
        <taxon>Saliceae</taxon>
        <taxon>Populus</taxon>
    </lineage>
</organism>
<name>A9PDQ3_POPTR</name>
<protein>
    <submittedName>
        <fullName evidence="2">Uncharacterized protein</fullName>
    </submittedName>
</protein>
<dbReference type="AlphaFoldDB" id="A9PDQ3"/>
<evidence type="ECO:0000256" key="1">
    <source>
        <dbReference type="SAM" id="SignalP"/>
    </source>
</evidence>
<sequence>MAKFVAVFLLALIAISMLQTLVVASHGRGGHHNNNKNKYGPGSLKSFRKCFDDQPIFHFPLIWRFKIFVKRI</sequence>
<proteinExistence type="evidence at transcript level"/>
<dbReference type="EMBL" id="EF146431">
    <property type="protein sequence ID" value="ABK94506.1"/>
    <property type="molecule type" value="mRNA"/>
</dbReference>
<feature type="chain" id="PRO_5002742196" evidence="1">
    <location>
        <begin position="25"/>
        <end position="72"/>
    </location>
</feature>
<feature type="signal peptide" evidence="1">
    <location>
        <begin position="1"/>
        <end position="24"/>
    </location>
</feature>